<dbReference type="GO" id="GO:0005737">
    <property type="term" value="C:cytoplasm"/>
    <property type="evidence" value="ECO:0007669"/>
    <property type="project" value="TreeGrafter"/>
</dbReference>
<dbReference type="PROSITE" id="PS00677">
    <property type="entry name" value="DAO"/>
    <property type="match status" value="1"/>
</dbReference>
<keyword evidence="5" id="KW-0560">Oxidoreductase</keyword>
<dbReference type="Gene3D" id="3.30.9.10">
    <property type="entry name" value="D-Amino Acid Oxidase, subunit A, domain 2"/>
    <property type="match status" value="1"/>
</dbReference>
<name>A0A2J6TR46_9HELO</name>
<proteinExistence type="inferred from homology"/>
<dbReference type="EMBL" id="KZ613746">
    <property type="protein sequence ID" value="PMD65491.1"/>
    <property type="molecule type" value="Genomic_DNA"/>
</dbReference>
<accession>A0A2J6TR46</accession>
<feature type="binding site" evidence="6">
    <location>
        <position position="194"/>
    </location>
    <ligand>
        <name>FAD</name>
        <dbReference type="ChEBI" id="CHEBI:57692"/>
    </ligand>
</feature>
<comment type="similarity">
    <text evidence="2">Belongs to the DAMOX/DASOX family.</text>
</comment>
<dbReference type="InterPro" id="IPR006076">
    <property type="entry name" value="FAD-dep_OxRdtase"/>
</dbReference>
<dbReference type="PIRSF" id="PIRSF000189">
    <property type="entry name" value="D-aa_oxidase"/>
    <property type="match status" value="1"/>
</dbReference>
<reference evidence="8 9" key="1">
    <citation type="submission" date="2016-04" db="EMBL/GenBank/DDBJ databases">
        <title>A degradative enzymes factory behind the ericoid mycorrhizal symbiosis.</title>
        <authorList>
            <consortium name="DOE Joint Genome Institute"/>
            <person name="Martino E."/>
            <person name="Morin E."/>
            <person name="Grelet G."/>
            <person name="Kuo A."/>
            <person name="Kohler A."/>
            <person name="Daghino S."/>
            <person name="Barry K."/>
            <person name="Choi C."/>
            <person name="Cichocki N."/>
            <person name="Clum A."/>
            <person name="Copeland A."/>
            <person name="Hainaut M."/>
            <person name="Haridas S."/>
            <person name="Labutti K."/>
            <person name="Lindquist E."/>
            <person name="Lipzen A."/>
            <person name="Khouja H.-R."/>
            <person name="Murat C."/>
            <person name="Ohm R."/>
            <person name="Olson A."/>
            <person name="Spatafora J."/>
            <person name="Veneault-Fourrey C."/>
            <person name="Henrissat B."/>
            <person name="Grigoriev I."/>
            <person name="Martin F."/>
            <person name="Perotto S."/>
        </authorList>
    </citation>
    <scope>NUCLEOTIDE SEQUENCE [LARGE SCALE GENOMIC DNA]</scope>
    <source>
        <strain evidence="8 9">E</strain>
    </source>
</reference>
<sequence>MSQTPEYVILGAGVIGLTTALELSTRYPNSNIIIIAKHLPGDRSVDYCSPWAGANWLSVATDGGRQEGWDRVTYEKFGELADGKGNETGINKVPVRAWFDRDMEDAGVLSVEGEGRGKIWYESLTGLRFVEEEKPEGSVFGFECGSFVVDVQKYLPWLQGEVLKRGIEILRASIDDIQEVFDRFSSVASVFNCTGLGSYNLKGVEDRLLYPTRGQVMLVENPITPMTRMYFRSPQRVNKDTTYVFPRNPGGGVILGGCRVDNDWSGEVNMEFAEDIKRRCCALAPELGRPEDLKVIQHGVGLRPSRKGGARIERVIMGGAVVIHNYGAGGAGFQASWGMAKNAVDLLQEDSKL</sequence>
<dbReference type="SUPFAM" id="SSF51971">
    <property type="entry name" value="Nucleotide-binding domain"/>
    <property type="match status" value="1"/>
</dbReference>
<dbReference type="InterPro" id="IPR023209">
    <property type="entry name" value="DAO"/>
</dbReference>
<evidence type="ECO:0000313" key="9">
    <source>
        <dbReference type="Proteomes" id="UP000235371"/>
    </source>
</evidence>
<evidence type="ECO:0000259" key="7">
    <source>
        <dbReference type="Pfam" id="PF01266"/>
    </source>
</evidence>
<dbReference type="GeneID" id="36587379"/>
<dbReference type="GO" id="GO:0019478">
    <property type="term" value="P:D-amino acid catabolic process"/>
    <property type="evidence" value="ECO:0007669"/>
    <property type="project" value="TreeGrafter"/>
</dbReference>
<gene>
    <name evidence="8" type="ORF">K444DRAFT_608080</name>
</gene>
<dbReference type="Proteomes" id="UP000235371">
    <property type="component" value="Unassembled WGS sequence"/>
</dbReference>
<evidence type="ECO:0000256" key="6">
    <source>
        <dbReference type="PIRSR" id="PIRSR000189-1"/>
    </source>
</evidence>
<comment type="cofactor">
    <cofactor evidence="1 6">
        <name>FAD</name>
        <dbReference type="ChEBI" id="CHEBI:57692"/>
    </cofactor>
</comment>
<dbReference type="Pfam" id="PF01266">
    <property type="entry name" value="DAO"/>
    <property type="match status" value="1"/>
</dbReference>
<keyword evidence="3" id="KW-0285">Flavoprotein</keyword>
<dbReference type="Gene3D" id="3.40.50.720">
    <property type="entry name" value="NAD(P)-binding Rossmann-like Domain"/>
    <property type="match status" value="1"/>
</dbReference>
<protein>
    <submittedName>
        <fullName evidence="8">Putative D-amino acid oxidase</fullName>
    </submittedName>
</protein>
<evidence type="ECO:0000256" key="2">
    <source>
        <dbReference type="ARBA" id="ARBA00006730"/>
    </source>
</evidence>
<dbReference type="InParanoid" id="A0A2J6TR46"/>
<keyword evidence="9" id="KW-1185">Reference proteome</keyword>
<dbReference type="RefSeq" id="XP_024742395.1">
    <property type="nucleotide sequence ID" value="XM_024879302.1"/>
</dbReference>
<evidence type="ECO:0000256" key="1">
    <source>
        <dbReference type="ARBA" id="ARBA00001974"/>
    </source>
</evidence>
<dbReference type="PANTHER" id="PTHR11530">
    <property type="entry name" value="D-AMINO ACID OXIDASE"/>
    <property type="match status" value="1"/>
</dbReference>
<evidence type="ECO:0000313" key="8">
    <source>
        <dbReference type="EMBL" id="PMD65491.1"/>
    </source>
</evidence>
<keyword evidence="4 6" id="KW-0274">FAD</keyword>
<dbReference type="GO" id="GO:0003884">
    <property type="term" value="F:D-amino-acid oxidase activity"/>
    <property type="evidence" value="ECO:0007669"/>
    <property type="project" value="InterPro"/>
</dbReference>
<dbReference type="SUPFAM" id="SSF54373">
    <property type="entry name" value="FAD-linked reductases, C-terminal domain"/>
    <property type="match status" value="1"/>
</dbReference>
<evidence type="ECO:0000256" key="4">
    <source>
        <dbReference type="ARBA" id="ARBA00022827"/>
    </source>
</evidence>
<evidence type="ECO:0000256" key="3">
    <source>
        <dbReference type="ARBA" id="ARBA00022630"/>
    </source>
</evidence>
<feature type="binding site" evidence="6">
    <location>
        <position position="303"/>
    </location>
    <ligand>
        <name>D-dopa</name>
        <dbReference type="ChEBI" id="CHEBI:149689"/>
    </ligand>
</feature>
<feature type="domain" description="FAD dependent oxidoreductase" evidence="7">
    <location>
        <begin position="7"/>
        <end position="346"/>
    </location>
</feature>
<feature type="binding site" evidence="6">
    <location>
        <position position="330"/>
    </location>
    <ligand>
        <name>D-dopa</name>
        <dbReference type="ChEBI" id="CHEBI:149689"/>
    </ligand>
</feature>
<dbReference type="GO" id="GO:0071949">
    <property type="term" value="F:FAD binding"/>
    <property type="evidence" value="ECO:0007669"/>
    <property type="project" value="InterPro"/>
</dbReference>
<organism evidence="8 9">
    <name type="scientific">Hyaloscypha bicolor E</name>
    <dbReference type="NCBI Taxonomy" id="1095630"/>
    <lineage>
        <taxon>Eukaryota</taxon>
        <taxon>Fungi</taxon>
        <taxon>Dikarya</taxon>
        <taxon>Ascomycota</taxon>
        <taxon>Pezizomycotina</taxon>
        <taxon>Leotiomycetes</taxon>
        <taxon>Helotiales</taxon>
        <taxon>Hyaloscyphaceae</taxon>
        <taxon>Hyaloscypha</taxon>
        <taxon>Hyaloscypha bicolor</taxon>
    </lineage>
</organism>
<dbReference type="AlphaFoldDB" id="A0A2J6TR46"/>
<evidence type="ECO:0000256" key="5">
    <source>
        <dbReference type="ARBA" id="ARBA00023002"/>
    </source>
</evidence>
<feature type="binding site" evidence="6">
    <location>
        <position position="243"/>
    </location>
    <ligand>
        <name>D-dopa</name>
        <dbReference type="ChEBI" id="CHEBI:149689"/>
    </ligand>
</feature>
<dbReference type="OrthoDB" id="2015447at2759"/>
<dbReference type="InterPro" id="IPR006181">
    <property type="entry name" value="D-amino_acid_oxidase_CS"/>
</dbReference>
<dbReference type="PANTHER" id="PTHR11530:SF16">
    <property type="entry name" value="D-AMINO ACID OXIDASE (AFU_ORTHOLOGUE AFUA_5G11290)"/>
    <property type="match status" value="1"/>
</dbReference>
<dbReference type="STRING" id="1095630.A0A2J6TR46"/>